<feature type="binding site" evidence="7">
    <location>
        <position position="246"/>
    </location>
    <ligand>
        <name>Mn(2+)</name>
        <dbReference type="ChEBI" id="CHEBI:29035"/>
        <label>1</label>
    </ligand>
</feature>
<evidence type="ECO:0000256" key="2">
    <source>
        <dbReference type="ARBA" id="ARBA00022801"/>
    </source>
</evidence>
<keyword evidence="11" id="KW-1185">Reference proteome</keyword>
<keyword evidence="1 5" id="KW-0479">Metal-binding</keyword>
<evidence type="ECO:0000256" key="5">
    <source>
        <dbReference type="HAMAP-Rule" id="MF_00737"/>
    </source>
</evidence>
<dbReference type="InterPro" id="IPR023696">
    <property type="entry name" value="Ureohydrolase_dom_sf"/>
</dbReference>
<gene>
    <name evidence="5" type="primary">hutG</name>
    <name evidence="10" type="ORF">CAL24_11965</name>
</gene>
<dbReference type="GO" id="GO:0019556">
    <property type="term" value="P:L-histidine catabolic process to glutamate and formamide"/>
    <property type="evidence" value="ECO:0007669"/>
    <property type="project" value="UniProtKB-UniRule"/>
</dbReference>
<feature type="binding site" evidence="5 7">
    <location>
        <position position="157"/>
    </location>
    <ligand>
        <name>Mn(2+)</name>
        <dbReference type="ChEBI" id="CHEBI:29035"/>
        <label>1</label>
    </ligand>
</feature>
<evidence type="ECO:0000256" key="4">
    <source>
        <dbReference type="ARBA" id="ARBA00023211"/>
    </source>
</evidence>
<evidence type="ECO:0000256" key="1">
    <source>
        <dbReference type="ARBA" id="ARBA00022723"/>
    </source>
</evidence>
<accession>A0A261VP44</accession>
<dbReference type="HAMAP" id="MF_00737">
    <property type="entry name" value="Formimidoylglutam"/>
    <property type="match status" value="1"/>
</dbReference>
<dbReference type="PRINTS" id="PR00116">
    <property type="entry name" value="ARGINASE"/>
</dbReference>
<feature type="binding site" evidence="7">
    <location>
        <position position="155"/>
    </location>
    <ligand>
        <name>Mn(2+)</name>
        <dbReference type="ChEBI" id="CHEBI:29035"/>
        <label>1</label>
    </ligand>
</feature>
<dbReference type="InterPro" id="IPR005923">
    <property type="entry name" value="HutG"/>
</dbReference>
<feature type="binding site" evidence="5">
    <location>
        <position position="124"/>
    </location>
    <ligand>
        <name>Mn(2+)</name>
        <dbReference type="ChEBI" id="CHEBI:29035"/>
        <label>1</label>
    </ligand>
</feature>
<dbReference type="GO" id="GO:0030145">
    <property type="term" value="F:manganese ion binding"/>
    <property type="evidence" value="ECO:0007669"/>
    <property type="project" value="UniProtKB-UniRule"/>
</dbReference>
<dbReference type="GO" id="GO:0033389">
    <property type="term" value="P:putrescine biosynthetic process from arginine, via agmatine"/>
    <property type="evidence" value="ECO:0007669"/>
    <property type="project" value="TreeGrafter"/>
</dbReference>
<dbReference type="GO" id="GO:0019557">
    <property type="term" value="P:L-histidine catabolic process to glutamate and formate"/>
    <property type="evidence" value="ECO:0007669"/>
    <property type="project" value="UniProtKB-UniPathway"/>
</dbReference>
<name>A0A261VP44_9BORD</name>
<keyword evidence="2 5" id="KW-0378">Hydrolase</keyword>
<dbReference type="PANTHER" id="PTHR11358:SF35">
    <property type="entry name" value="FORMIMIDOYLGLUTAMASE"/>
    <property type="match status" value="1"/>
</dbReference>
<dbReference type="GO" id="GO:0050415">
    <property type="term" value="F:formimidoylglutamase activity"/>
    <property type="evidence" value="ECO:0007669"/>
    <property type="project" value="UniProtKB-UniRule"/>
</dbReference>
<dbReference type="EC" id="3.5.3.8" evidence="5 6"/>
<evidence type="ECO:0000256" key="3">
    <source>
        <dbReference type="ARBA" id="ARBA00022808"/>
    </source>
</evidence>
<dbReference type="InterPro" id="IPR020855">
    <property type="entry name" value="Ureohydrolase_Mn_BS"/>
</dbReference>
<protein>
    <recommendedName>
        <fullName evidence="5 6">Formimidoylglutamase</fullName>
        <ecNumber evidence="5 6">3.5.3.8</ecNumber>
    </recommendedName>
    <alternativeName>
        <fullName evidence="5">Formiminoglutamase</fullName>
    </alternativeName>
    <alternativeName>
        <fullName evidence="5">Formiminoglutamate hydrolase</fullName>
    </alternativeName>
</protein>
<proteinExistence type="inferred from homology"/>
<feature type="binding site" evidence="5">
    <location>
        <position position="155"/>
    </location>
    <ligand>
        <name>Mn(2+)</name>
        <dbReference type="ChEBI" id="CHEBI:29035"/>
        <label>2</label>
    </ligand>
</feature>
<dbReference type="SUPFAM" id="SSF52768">
    <property type="entry name" value="Arginase/deacetylase"/>
    <property type="match status" value="1"/>
</dbReference>
<keyword evidence="4 5" id="KW-0464">Manganese</keyword>
<keyword evidence="3 5" id="KW-0369">Histidine metabolism</keyword>
<dbReference type="PANTHER" id="PTHR11358">
    <property type="entry name" value="ARGINASE/AGMATINASE"/>
    <property type="match status" value="1"/>
</dbReference>
<evidence type="ECO:0000313" key="11">
    <source>
        <dbReference type="Proteomes" id="UP000215633"/>
    </source>
</evidence>
<comment type="caution">
    <text evidence="10">The sequence shown here is derived from an EMBL/GenBank/DDBJ whole genome shotgun (WGS) entry which is preliminary data.</text>
</comment>
<dbReference type="Pfam" id="PF00491">
    <property type="entry name" value="Arginase"/>
    <property type="match status" value="1"/>
</dbReference>
<feature type="binding site" evidence="7">
    <location>
        <position position="124"/>
    </location>
    <ligand>
        <name>Mn(2+)</name>
        <dbReference type="ChEBI" id="CHEBI:29035"/>
        <label>2</label>
    </ligand>
</feature>
<dbReference type="Proteomes" id="UP000215633">
    <property type="component" value="Unassembled WGS sequence"/>
</dbReference>
<dbReference type="PIRSF" id="PIRSF036979">
    <property type="entry name" value="Arginase"/>
    <property type="match status" value="1"/>
</dbReference>
<dbReference type="Gene3D" id="3.40.800.10">
    <property type="entry name" value="Ureohydrolase domain"/>
    <property type="match status" value="1"/>
</dbReference>
<dbReference type="AlphaFoldDB" id="A0A261VP44"/>
<dbReference type="EMBL" id="NEVT01000006">
    <property type="protein sequence ID" value="OZI75906.1"/>
    <property type="molecule type" value="Genomic_DNA"/>
</dbReference>
<feature type="binding site" evidence="5 7">
    <location>
        <position position="244"/>
    </location>
    <ligand>
        <name>Mn(2+)</name>
        <dbReference type="ChEBI" id="CHEBI:29035"/>
        <label>1</label>
    </ligand>
</feature>
<evidence type="ECO:0000256" key="7">
    <source>
        <dbReference type="PIRSR" id="PIRSR036979-1"/>
    </source>
</evidence>
<dbReference type="UniPathway" id="UPA00379">
    <property type="reaction ID" value="UER00552"/>
</dbReference>
<comment type="pathway">
    <text evidence="5">Amino-acid degradation; L-histidine degradation into L-glutamate; L-glutamate from N-formimidoyl-L-glutamate (hydrolase route): step 1/1.</text>
</comment>
<reference evidence="11" key="1">
    <citation type="submission" date="2017-05" db="EMBL/GenBank/DDBJ databases">
        <title>Complete and WGS of Bordetella genogroups.</title>
        <authorList>
            <person name="Spilker T."/>
            <person name="Lipuma J."/>
        </authorList>
    </citation>
    <scope>NUCLEOTIDE SEQUENCE [LARGE SCALE GENOMIC DNA]</scope>
    <source>
        <strain evidence="11">AU8256</strain>
    </source>
</reference>
<feature type="binding site" evidence="5 7">
    <location>
        <position position="153"/>
    </location>
    <ligand>
        <name>Mn(2+)</name>
        <dbReference type="ChEBI" id="CHEBI:29035"/>
        <label>1</label>
    </ligand>
</feature>
<comment type="catalytic activity">
    <reaction evidence="5">
        <text>N-formimidoyl-L-glutamate + H2O = formamide + L-glutamate</text>
        <dbReference type="Rhea" id="RHEA:22492"/>
        <dbReference type="ChEBI" id="CHEBI:15377"/>
        <dbReference type="ChEBI" id="CHEBI:16397"/>
        <dbReference type="ChEBI" id="CHEBI:29985"/>
        <dbReference type="ChEBI" id="CHEBI:58928"/>
        <dbReference type="EC" id="3.5.3.8"/>
    </reaction>
</comment>
<evidence type="ECO:0000256" key="8">
    <source>
        <dbReference type="PROSITE-ProRule" id="PRU00742"/>
    </source>
</evidence>
<feature type="binding site" evidence="5">
    <location>
        <position position="153"/>
    </location>
    <ligand>
        <name>Mn(2+)</name>
        <dbReference type="ChEBI" id="CHEBI:29035"/>
        <label>2</label>
    </ligand>
</feature>
<comment type="similarity">
    <text evidence="5 8 9">Belongs to the arginase family.</text>
</comment>
<dbReference type="NCBIfam" id="TIGR01227">
    <property type="entry name" value="hutG"/>
    <property type="match status" value="1"/>
</dbReference>
<comment type="cofactor">
    <cofactor evidence="5 7">
        <name>Mn(2+)</name>
        <dbReference type="ChEBI" id="CHEBI:29035"/>
    </cofactor>
    <text evidence="5 7">Binds 2 manganese ions per subunit.</text>
</comment>
<dbReference type="RefSeq" id="WP_094806825.1">
    <property type="nucleotide sequence ID" value="NZ_NEVT01000006.1"/>
</dbReference>
<dbReference type="InterPro" id="IPR006035">
    <property type="entry name" value="Ureohydrolase"/>
</dbReference>
<comment type="function">
    <text evidence="5">Catalyzes the conversion of N-formimidoyl-L-glutamate to L-glutamate and formamide.</text>
</comment>
<dbReference type="CDD" id="cd09988">
    <property type="entry name" value="Formimidoylglutamase"/>
    <property type="match status" value="1"/>
</dbReference>
<dbReference type="GO" id="GO:0008783">
    <property type="term" value="F:agmatinase activity"/>
    <property type="evidence" value="ECO:0007669"/>
    <property type="project" value="TreeGrafter"/>
</dbReference>
<evidence type="ECO:0000256" key="6">
    <source>
        <dbReference type="NCBIfam" id="TIGR01227"/>
    </source>
</evidence>
<feature type="binding site" evidence="5">
    <location>
        <position position="244"/>
    </location>
    <ligand>
        <name>Mn(2+)</name>
        <dbReference type="ChEBI" id="CHEBI:29035"/>
        <label>2</label>
    </ligand>
</feature>
<dbReference type="PROSITE" id="PS51409">
    <property type="entry name" value="ARGINASE_2"/>
    <property type="match status" value="1"/>
</dbReference>
<organism evidence="10 11">
    <name type="scientific">Bordetella genomosp. 2</name>
    <dbReference type="NCBI Taxonomy" id="1983456"/>
    <lineage>
        <taxon>Bacteria</taxon>
        <taxon>Pseudomonadati</taxon>
        <taxon>Pseudomonadota</taxon>
        <taxon>Betaproteobacteria</taxon>
        <taxon>Burkholderiales</taxon>
        <taxon>Alcaligenaceae</taxon>
        <taxon>Bordetella</taxon>
    </lineage>
</organism>
<evidence type="ECO:0000256" key="9">
    <source>
        <dbReference type="RuleBase" id="RU003684"/>
    </source>
</evidence>
<feature type="binding site" evidence="5">
    <location>
        <position position="246"/>
    </location>
    <ligand>
        <name>Mn(2+)</name>
        <dbReference type="ChEBI" id="CHEBI:29035"/>
        <label>2</label>
    </ligand>
</feature>
<evidence type="ECO:0000313" key="10">
    <source>
        <dbReference type="EMBL" id="OZI75906.1"/>
    </source>
</evidence>
<sequence>MSAGLDRTVWRARDDSGERGDTRRLAHVVAAASQGIAPADPALIGFACDAGVARNQGRTGAAQAPAAIRRALAGLPAHRYERLVDAGDVVCDDGDLEAAQDRLAARVAEVLAAGARPLVLGGGHEVAWGSFQGLRRWLDRRGDRQPVLVLNLDAHFDLRTGRPASSGTPFDQIAEHCAAHGHAWQYACYGVSRLGNTAALYARAAEIGAAWVEDRDLQERFLDARLADLDRLLAAAGHVYLTVDIDVLPAAVAPGVSAPAAYGVPLPVVEEIVLRVKQSGKLRLADLAECNPAFDIDQRTARVAARLAWQLLSP</sequence>
<dbReference type="PROSITE" id="PS01053">
    <property type="entry name" value="ARGINASE_1"/>
    <property type="match status" value="1"/>
</dbReference>